<dbReference type="SUPFAM" id="SSF50621">
    <property type="entry name" value="Alanine racemase C-terminal domain-like"/>
    <property type="match status" value="1"/>
</dbReference>
<evidence type="ECO:0000256" key="1">
    <source>
        <dbReference type="ARBA" id="ARBA00001933"/>
    </source>
</evidence>
<dbReference type="Pfam" id="PF02784">
    <property type="entry name" value="Orn_Arg_deC_N"/>
    <property type="match status" value="1"/>
</dbReference>
<keyword evidence="2 5" id="KW-0210">Decarboxylase</keyword>
<dbReference type="InterPro" id="IPR022657">
    <property type="entry name" value="De-COase2_CS"/>
</dbReference>
<evidence type="ECO:0000256" key="4">
    <source>
        <dbReference type="ARBA" id="ARBA00023239"/>
    </source>
</evidence>
<keyword evidence="10" id="KW-1185">Reference proteome</keyword>
<feature type="binding site" evidence="5">
    <location>
        <position position="262"/>
    </location>
    <ligand>
        <name>pyridoxal 5'-phosphate</name>
        <dbReference type="ChEBI" id="CHEBI:597326"/>
    </ligand>
</feature>
<feature type="modified residue" description="N6-(pyridoxal phosphate)lysine" evidence="5">
    <location>
        <position position="83"/>
    </location>
</feature>
<feature type="binding site" evidence="5">
    <location>
        <position position="336"/>
    </location>
    <ligand>
        <name>substrate</name>
    </ligand>
</feature>
<dbReference type="EMBL" id="JAFVMF010000006">
    <property type="protein sequence ID" value="MBO1359564.1"/>
    <property type="molecule type" value="Genomic_DNA"/>
</dbReference>
<evidence type="ECO:0000313" key="9">
    <source>
        <dbReference type="EMBL" id="MBO1359564.1"/>
    </source>
</evidence>
<dbReference type="InterPro" id="IPR002986">
    <property type="entry name" value="DAP_deCOOHase_LysA"/>
</dbReference>
<comment type="pathway">
    <text evidence="5 7">Amino-acid biosynthesis; L-lysine biosynthesis via DAP pathway; L-lysine from DL-2,6-diaminopimelate: step 1/1.</text>
</comment>
<dbReference type="InterPro" id="IPR000183">
    <property type="entry name" value="Orn/DAP/Arg_de-COase"/>
</dbReference>
<sequence>MADAPDLSTPDPTVRELLATRPQLSLDPTCGLMMEGVPLSAIADEIGTPAWVISASALRIRARRLLAAMTGAGLSVSVHFAVKSNDHLAVLRILASEGLGADVVSGGELLRALEAGVPASKIVFSGVGKSDTEIRLAIQKGVAQINVESAEELEIISTLAVEAGRVVDVALRVNPDVDAETHAKITTGLADNKFGVPYDEALALYLRAAALPGVRPVGYAAHIGSQILKADPYRAAYARVAQLVRATREAGAVVSVVDCGGGLGIGYRDEGEGSPEAFAGAIRAELGDLDVRLAIEPGRWISGPSGVLLSTVILRKAVTGGAPFIVLDAAMNDLLRPSLYDAWHGVLPLSPHDAVQEPEKAHLVGPVCESGDCFARDRMLPPLQRGARVAFLDAGAYGSVMSSTYNARPLAAQVLVEGERWAVIRPRQTVEALWANETTPGWLNGDA</sequence>
<dbReference type="SUPFAM" id="SSF51419">
    <property type="entry name" value="PLP-binding barrel"/>
    <property type="match status" value="1"/>
</dbReference>
<dbReference type="CDD" id="cd06828">
    <property type="entry name" value="PLPDE_III_DapDC"/>
    <property type="match status" value="1"/>
</dbReference>
<name>A0ABS3LUI2_9PROT</name>
<dbReference type="NCBIfam" id="TIGR01048">
    <property type="entry name" value="lysA"/>
    <property type="match status" value="1"/>
</dbReference>
<evidence type="ECO:0000256" key="3">
    <source>
        <dbReference type="ARBA" id="ARBA00022898"/>
    </source>
</evidence>
<dbReference type="InterPro" id="IPR029066">
    <property type="entry name" value="PLP-binding_barrel"/>
</dbReference>
<accession>A0ABS3LUI2</accession>
<keyword evidence="5" id="KW-0028">Amino-acid biosynthesis</keyword>
<reference evidence="9 10" key="1">
    <citation type="submission" date="2021-03" db="EMBL/GenBank/DDBJ databases">
        <title>The complete genome sequence of Acetobacter sacchari TBRC 11175.</title>
        <authorList>
            <person name="Charoenyingcharoen P."/>
            <person name="Yukphan P."/>
        </authorList>
    </citation>
    <scope>NUCLEOTIDE SEQUENCE [LARGE SCALE GENOMIC DNA]</scope>
    <source>
        <strain evidence="9 10">TBRC 11175</strain>
    </source>
</reference>
<evidence type="ECO:0000256" key="5">
    <source>
        <dbReference type="HAMAP-Rule" id="MF_02120"/>
    </source>
</evidence>
<evidence type="ECO:0000259" key="8">
    <source>
        <dbReference type="Pfam" id="PF02784"/>
    </source>
</evidence>
<dbReference type="PRINTS" id="PR01179">
    <property type="entry name" value="ODADCRBXLASE"/>
</dbReference>
<feature type="binding site" evidence="5">
    <location>
        <position position="340"/>
    </location>
    <ligand>
        <name>substrate</name>
    </ligand>
</feature>
<feature type="binding site" evidence="5">
    <location>
        <position position="397"/>
    </location>
    <ligand>
        <name>substrate</name>
    </ligand>
</feature>
<dbReference type="GO" id="GO:0008836">
    <property type="term" value="F:diaminopimelate decarboxylase activity"/>
    <property type="evidence" value="ECO:0007669"/>
    <property type="project" value="UniProtKB-EC"/>
</dbReference>
<dbReference type="PROSITE" id="PS00878">
    <property type="entry name" value="ODR_DC_2_1"/>
    <property type="match status" value="1"/>
</dbReference>
<feature type="binding site" evidence="5">
    <location>
        <position position="369"/>
    </location>
    <ligand>
        <name>substrate</name>
    </ligand>
</feature>
<dbReference type="Gene3D" id="2.40.37.10">
    <property type="entry name" value="Lyase, Ornithine Decarboxylase, Chain A, domain 1"/>
    <property type="match status" value="1"/>
</dbReference>
<evidence type="ECO:0000256" key="7">
    <source>
        <dbReference type="RuleBase" id="RU003738"/>
    </source>
</evidence>
<evidence type="ECO:0000256" key="6">
    <source>
        <dbReference type="NCBIfam" id="TIGR01048"/>
    </source>
</evidence>
<comment type="function">
    <text evidence="5">Specifically catalyzes the decarboxylation of meso-diaminopimelate (meso-DAP) to L-lysine.</text>
</comment>
<comment type="caution">
    <text evidence="9">The sequence shown here is derived from an EMBL/GenBank/DDBJ whole genome shotgun (WGS) entry which is preliminary data.</text>
</comment>
<dbReference type="EC" id="4.1.1.20" evidence="5 6"/>
<feature type="binding site" evidence="5">
    <location>
        <position position="397"/>
    </location>
    <ligand>
        <name>pyridoxal 5'-phosphate</name>
        <dbReference type="ChEBI" id="CHEBI:597326"/>
    </ligand>
</feature>
<comment type="subunit">
    <text evidence="5">Homodimer.</text>
</comment>
<dbReference type="Proteomes" id="UP000664771">
    <property type="component" value="Unassembled WGS sequence"/>
</dbReference>
<dbReference type="InterPro" id="IPR009006">
    <property type="entry name" value="Ala_racemase/Decarboxylase_C"/>
</dbReference>
<dbReference type="InterPro" id="IPR022653">
    <property type="entry name" value="De-COase2_pyr-phos_BS"/>
</dbReference>
<organism evidence="9 10">
    <name type="scientific">Acetobacter sacchari</name>
    <dbReference type="NCBI Taxonomy" id="2661687"/>
    <lineage>
        <taxon>Bacteria</taxon>
        <taxon>Pseudomonadati</taxon>
        <taxon>Pseudomonadota</taxon>
        <taxon>Alphaproteobacteria</taxon>
        <taxon>Acetobacterales</taxon>
        <taxon>Acetobacteraceae</taxon>
        <taxon>Acetobacter</taxon>
    </lineage>
</organism>
<gene>
    <name evidence="5 9" type="primary">lysA</name>
    <name evidence="9" type="ORF">J2D73_07105</name>
</gene>
<comment type="cofactor">
    <cofactor evidence="1 5 7">
        <name>pyridoxal 5'-phosphate</name>
        <dbReference type="ChEBI" id="CHEBI:597326"/>
    </cofactor>
</comment>
<dbReference type="PANTHER" id="PTHR43727:SF2">
    <property type="entry name" value="GROUP IV DECARBOXYLASE"/>
    <property type="match status" value="1"/>
</dbReference>
<feature type="domain" description="Orn/DAP/Arg decarboxylase 2 N-terminal" evidence="8">
    <location>
        <begin position="70"/>
        <end position="302"/>
    </location>
</feature>
<feature type="binding site" evidence="5">
    <location>
        <begin position="296"/>
        <end position="299"/>
    </location>
    <ligand>
        <name>pyridoxal 5'-phosphate</name>
        <dbReference type="ChEBI" id="CHEBI:597326"/>
    </ligand>
</feature>
<feature type="binding site" evidence="5">
    <location>
        <position position="299"/>
    </location>
    <ligand>
        <name>substrate</name>
    </ligand>
</feature>
<dbReference type="PRINTS" id="PR01181">
    <property type="entry name" value="DAPDCRBXLASE"/>
</dbReference>
<protein>
    <recommendedName>
        <fullName evidence="5 6">Diaminopimelate decarboxylase</fullName>
        <shortName evidence="5">DAP decarboxylase</shortName>
        <shortName evidence="5">DAPDC</shortName>
        <ecNumber evidence="5 6">4.1.1.20</ecNumber>
    </recommendedName>
</protein>
<evidence type="ECO:0000313" key="10">
    <source>
        <dbReference type="Proteomes" id="UP000664771"/>
    </source>
</evidence>
<keyword evidence="3 5" id="KW-0663">Pyridoxal phosphate</keyword>
<keyword evidence="5 7" id="KW-0457">Lysine biosynthesis</keyword>
<comment type="catalytic activity">
    <reaction evidence="5 7">
        <text>meso-2,6-diaminopimelate + H(+) = L-lysine + CO2</text>
        <dbReference type="Rhea" id="RHEA:15101"/>
        <dbReference type="ChEBI" id="CHEBI:15378"/>
        <dbReference type="ChEBI" id="CHEBI:16526"/>
        <dbReference type="ChEBI" id="CHEBI:32551"/>
        <dbReference type="ChEBI" id="CHEBI:57791"/>
        <dbReference type="EC" id="4.1.1.20"/>
    </reaction>
</comment>
<dbReference type="InterPro" id="IPR022644">
    <property type="entry name" value="De-COase2_N"/>
</dbReference>
<dbReference type="HAMAP" id="MF_02120">
    <property type="entry name" value="LysA"/>
    <property type="match status" value="1"/>
</dbReference>
<dbReference type="PANTHER" id="PTHR43727">
    <property type="entry name" value="DIAMINOPIMELATE DECARBOXYLASE"/>
    <property type="match status" value="1"/>
</dbReference>
<comment type="similarity">
    <text evidence="5">Belongs to the Orn/Lys/Arg decarboxylase class-II family. LysA subfamily.</text>
</comment>
<proteinExistence type="inferred from homology"/>
<dbReference type="RefSeq" id="WP_207880823.1">
    <property type="nucleotide sequence ID" value="NZ_JAFVMF010000006.1"/>
</dbReference>
<dbReference type="PROSITE" id="PS00879">
    <property type="entry name" value="ODR_DC_2_2"/>
    <property type="match status" value="1"/>
</dbReference>
<evidence type="ECO:0000256" key="2">
    <source>
        <dbReference type="ARBA" id="ARBA00022793"/>
    </source>
</evidence>
<dbReference type="Gene3D" id="3.20.20.10">
    <property type="entry name" value="Alanine racemase"/>
    <property type="match status" value="1"/>
</dbReference>
<keyword evidence="4 5" id="KW-0456">Lyase</keyword>